<reference evidence="2" key="1">
    <citation type="submission" date="2023-06" db="EMBL/GenBank/DDBJ databases">
        <authorList>
            <person name="Jiang Y."/>
            <person name="Liu Q."/>
        </authorList>
    </citation>
    <scope>NUCLEOTIDE SEQUENCE</scope>
    <source>
        <strain evidence="2">CGMCC 1.12090</strain>
    </source>
</reference>
<dbReference type="EMBL" id="JAUKVY010000039">
    <property type="protein sequence ID" value="MDO1537336.1"/>
    <property type="molecule type" value="Genomic_DNA"/>
</dbReference>
<accession>A0ABT8SIG4</accession>
<dbReference type="InterPro" id="IPR051604">
    <property type="entry name" value="Ergot_Alk_Oxidoreductase"/>
</dbReference>
<dbReference type="InterPro" id="IPR016040">
    <property type="entry name" value="NAD(P)-bd_dom"/>
</dbReference>
<evidence type="ECO:0000313" key="2">
    <source>
        <dbReference type="EMBL" id="MDO1537336.1"/>
    </source>
</evidence>
<dbReference type="Proteomes" id="UP001169027">
    <property type="component" value="Unassembled WGS sequence"/>
</dbReference>
<comment type="caution">
    <text evidence="2">The sequence shown here is derived from an EMBL/GenBank/DDBJ whole genome shotgun (WGS) entry which is preliminary data.</text>
</comment>
<name>A0ABT8SIG4_9BURK</name>
<evidence type="ECO:0000313" key="3">
    <source>
        <dbReference type="Proteomes" id="UP001169027"/>
    </source>
</evidence>
<gene>
    <name evidence="2" type="ORF">Q2T77_34300</name>
</gene>
<dbReference type="Pfam" id="PF13460">
    <property type="entry name" value="NAD_binding_10"/>
    <property type="match status" value="1"/>
</dbReference>
<dbReference type="Gene3D" id="3.40.50.720">
    <property type="entry name" value="NAD(P)-binding Rossmann-like Domain"/>
    <property type="match status" value="1"/>
</dbReference>
<keyword evidence="3" id="KW-1185">Reference proteome</keyword>
<dbReference type="SUPFAM" id="SSF51735">
    <property type="entry name" value="NAD(P)-binding Rossmann-fold domains"/>
    <property type="match status" value="1"/>
</dbReference>
<dbReference type="RefSeq" id="WP_301815701.1">
    <property type="nucleotide sequence ID" value="NZ_JAUJZH010000039.1"/>
</dbReference>
<dbReference type="PANTHER" id="PTHR43162:SF1">
    <property type="entry name" value="PRESTALK A DIFFERENTIATION PROTEIN A"/>
    <property type="match status" value="1"/>
</dbReference>
<feature type="domain" description="NAD(P)-binding" evidence="1">
    <location>
        <begin position="6"/>
        <end position="190"/>
    </location>
</feature>
<organism evidence="2 3">
    <name type="scientific">Variovorax ginsengisoli</name>
    <dbReference type="NCBI Taxonomy" id="363844"/>
    <lineage>
        <taxon>Bacteria</taxon>
        <taxon>Pseudomonadati</taxon>
        <taxon>Pseudomonadota</taxon>
        <taxon>Betaproteobacteria</taxon>
        <taxon>Burkholderiales</taxon>
        <taxon>Comamonadaceae</taxon>
        <taxon>Variovorax</taxon>
    </lineage>
</organism>
<dbReference type="Gene3D" id="3.90.25.10">
    <property type="entry name" value="UDP-galactose 4-epimerase, domain 1"/>
    <property type="match status" value="1"/>
</dbReference>
<protein>
    <submittedName>
        <fullName evidence="2">NAD(P)H-binding protein</fullName>
    </submittedName>
</protein>
<evidence type="ECO:0000259" key="1">
    <source>
        <dbReference type="Pfam" id="PF13460"/>
    </source>
</evidence>
<proteinExistence type="predicted"/>
<dbReference type="PANTHER" id="PTHR43162">
    <property type="match status" value="1"/>
</dbReference>
<dbReference type="InterPro" id="IPR036291">
    <property type="entry name" value="NAD(P)-bd_dom_sf"/>
</dbReference>
<sequence>MFVVTGVTGKVGAQVAKKLLVAGVPVRAVLRDQAKAASWHSLGCETAFASMDDAGALATAFDGAEAVFVLLPPVFDPSAGYAETRANVAALVAALQQARPRRVVALSTIGAQATEENLLTQLQMMERAFAALTMPVAFLRAAWFMENAAWDIDDARSRGVVSSFLQPLDKPVPMVATADVAATAAQMLQDHWEGRRVVELEGPVRVTPQVLAATLGRVLARDVLAQPVPRSMWESLFRSQGMANPSPRIRMLDGFNEGWIEFEGGPSASHKGATELEAVLRGLADPEHA</sequence>